<evidence type="ECO:0000313" key="2">
    <source>
        <dbReference type="EMBL" id="RCI69149.1"/>
    </source>
</evidence>
<comment type="caution">
    <text evidence="2">The sequence shown here is derived from an EMBL/GenBank/DDBJ whole genome shotgun (WGS) entry which is preliminary data.</text>
</comment>
<gene>
    <name evidence="2" type="ORF">DT376_41490</name>
</gene>
<protein>
    <recommendedName>
        <fullName evidence="4">Lipoprotein</fullName>
    </recommendedName>
</protein>
<evidence type="ECO:0000256" key="1">
    <source>
        <dbReference type="SAM" id="SignalP"/>
    </source>
</evidence>
<dbReference type="AlphaFoldDB" id="A0A367LVK6"/>
<accession>A0A367LVK6</accession>
<reference evidence="2 3" key="1">
    <citation type="submission" date="2018-07" db="EMBL/GenBank/DDBJ databases">
        <title>Mechanisms of high-level aminoglycoside resistance among Gram-negative pathogens in Brazil.</title>
        <authorList>
            <person name="Ballaben A.S."/>
            <person name="Darini A.L.C."/>
            <person name="Doi Y."/>
        </authorList>
    </citation>
    <scope>NUCLEOTIDE SEQUENCE [LARGE SCALE GENOMIC DNA]</scope>
    <source>
        <strain evidence="2 3">B2-305</strain>
    </source>
</reference>
<dbReference type="Proteomes" id="UP000253594">
    <property type="component" value="Unassembled WGS sequence"/>
</dbReference>
<evidence type="ECO:0000313" key="3">
    <source>
        <dbReference type="Proteomes" id="UP000253594"/>
    </source>
</evidence>
<feature type="chain" id="PRO_5016762687" description="Lipoprotein" evidence="1">
    <location>
        <begin position="24"/>
        <end position="105"/>
    </location>
</feature>
<evidence type="ECO:0008006" key="4">
    <source>
        <dbReference type="Google" id="ProtNLM"/>
    </source>
</evidence>
<name>A0A367LVK6_PSEAI</name>
<sequence>MRLFAIVLLCLVLATCASHIPSARVTHPASAGLPGLQGFQLMPPEQAVDALPYRNRYPLINAELRQGLAAHGYHESATPQFRVYYWLALRDAPLEFRPALPPTSG</sequence>
<organism evidence="2 3">
    <name type="scientific">Pseudomonas aeruginosa</name>
    <dbReference type="NCBI Taxonomy" id="287"/>
    <lineage>
        <taxon>Bacteria</taxon>
        <taxon>Pseudomonadati</taxon>
        <taxon>Pseudomonadota</taxon>
        <taxon>Gammaproteobacteria</taxon>
        <taxon>Pseudomonadales</taxon>
        <taxon>Pseudomonadaceae</taxon>
        <taxon>Pseudomonas</taxon>
    </lineage>
</organism>
<dbReference type="EMBL" id="QORE01003377">
    <property type="protein sequence ID" value="RCI69149.1"/>
    <property type="molecule type" value="Genomic_DNA"/>
</dbReference>
<proteinExistence type="predicted"/>
<keyword evidence="1" id="KW-0732">Signal</keyword>
<feature type="non-terminal residue" evidence="2">
    <location>
        <position position="105"/>
    </location>
</feature>
<feature type="signal peptide" evidence="1">
    <location>
        <begin position="1"/>
        <end position="23"/>
    </location>
</feature>